<dbReference type="SMART" id="SM00365">
    <property type="entry name" value="LRR_SD22"/>
    <property type="match status" value="2"/>
</dbReference>
<protein>
    <submittedName>
        <fullName evidence="4">Septation initiation network scaffold protein cdc11</fullName>
    </submittedName>
</protein>
<feature type="region of interest" description="Disordered" evidence="3">
    <location>
        <begin position="939"/>
        <end position="981"/>
    </location>
</feature>
<feature type="region of interest" description="Disordered" evidence="3">
    <location>
        <begin position="160"/>
        <end position="292"/>
    </location>
</feature>
<feature type="region of interest" description="Disordered" evidence="3">
    <location>
        <begin position="1172"/>
        <end position="1217"/>
    </location>
</feature>
<keyword evidence="1" id="KW-0433">Leucine-rich repeat</keyword>
<dbReference type="Pfam" id="PF13855">
    <property type="entry name" value="LRR_8"/>
    <property type="match status" value="1"/>
</dbReference>
<dbReference type="PANTHER" id="PTHR47566:SF1">
    <property type="entry name" value="PROTEIN NUD1"/>
    <property type="match status" value="1"/>
</dbReference>
<dbReference type="Gene3D" id="3.80.10.10">
    <property type="entry name" value="Ribonuclease Inhibitor"/>
    <property type="match status" value="2"/>
</dbReference>
<dbReference type="PANTHER" id="PTHR47566">
    <property type="match status" value="1"/>
</dbReference>
<evidence type="ECO:0000256" key="3">
    <source>
        <dbReference type="SAM" id="MobiDB-lite"/>
    </source>
</evidence>
<reference evidence="4 5" key="1">
    <citation type="journal article" date="2024" name="J. Plant Pathol.">
        <title>Sequence and assembly of the genome of Seiridium unicorne, isolate CBS 538.82, causal agent of cypress canker disease.</title>
        <authorList>
            <person name="Scali E."/>
            <person name="Rocca G.D."/>
            <person name="Danti R."/>
            <person name="Garbelotto M."/>
            <person name="Barberini S."/>
            <person name="Baroncelli R."/>
            <person name="Emiliani G."/>
        </authorList>
    </citation>
    <scope>NUCLEOTIDE SEQUENCE [LARGE SCALE GENOMIC DNA]</scope>
    <source>
        <strain evidence="4 5">BM-138-508</strain>
    </source>
</reference>
<feature type="compositionally biased region" description="Low complexity" evidence="3">
    <location>
        <begin position="608"/>
        <end position="618"/>
    </location>
</feature>
<feature type="region of interest" description="Disordered" evidence="3">
    <location>
        <begin position="594"/>
        <end position="678"/>
    </location>
</feature>
<evidence type="ECO:0000313" key="5">
    <source>
        <dbReference type="Proteomes" id="UP001408356"/>
    </source>
</evidence>
<accession>A0ABR2VHF8</accession>
<organism evidence="4 5">
    <name type="scientific">Seiridium unicorne</name>
    <dbReference type="NCBI Taxonomy" id="138068"/>
    <lineage>
        <taxon>Eukaryota</taxon>
        <taxon>Fungi</taxon>
        <taxon>Dikarya</taxon>
        <taxon>Ascomycota</taxon>
        <taxon>Pezizomycotina</taxon>
        <taxon>Sordariomycetes</taxon>
        <taxon>Xylariomycetidae</taxon>
        <taxon>Amphisphaeriales</taxon>
        <taxon>Sporocadaceae</taxon>
        <taxon>Seiridium</taxon>
    </lineage>
</organism>
<comment type="caution">
    <text evidence="4">The sequence shown here is derived from an EMBL/GenBank/DDBJ whole genome shotgun (WGS) entry which is preliminary data.</text>
</comment>
<evidence type="ECO:0000256" key="1">
    <source>
        <dbReference type="ARBA" id="ARBA00022614"/>
    </source>
</evidence>
<feature type="compositionally biased region" description="Polar residues" evidence="3">
    <location>
        <begin position="16"/>
        <end position="52"/>
    </location>
</feature>
<feature type="region of interest" description="Disordered" evidence="3">
    <location>
        <begin position="1"/>
        <end position="112"/>
    </location>
</feature>
<dbReference type="InterPro" id="IPR052574">
    <property type="entry name" value="CDIRP"/>
</dbReference>
<feature type="compositionally biased region" description="Polar residues" evidence="3">
    <location>
        <begin position="955"/>
        <end position="975"/>
    </location>
</feature>
<evidence type="ECO:0000313" key="4">
    <source>
        <dbReference type="EMBL" id="KAK9426370.1"/>
    </source>
</evidence>
<proteinExistence type="predicted"/>
<dbReference type="InterPro" id="IPR003591">
    <property type="entry name" value="Leu-rich_rpt_typical-subtyp"/>
</dbReference>
<dbReference type="InterPro" id="IPR001611">
    <property type="entry name" value="Leu-rich_rpt"/>
</dbReference>
<feature type="compositionally biased region" description="Basic and acidic residues" evidence="3">
    <location>
        <begin position="220"/>
        <end position="245"/>
    </location>
</feature>
<dbReference type="Pfam" id="PF12799">
    <property type="entry name" value="LRR_4"/>
    <property type="match status" value="1"/>
</dbReference>
<dbReference type="InterPro" id="IPR025875">
    <property type="entry name" value="Leu-rich_rpt_4"/>
</dbReference>
<feature type="compositionally biased region" description="Polar residues" evidence="3">
    <location>
        <begin position="260"/>
        <end position="275"/>
    </location>
</feature>
<feature type="compositionally biased region" description="Basic and acidic residues" evidence="3">
    <location>
        <begin position="820"/>
        <end position="833"/>
    </location>
</feature>
<dbReference type="PROSITE" id="PS51450">
    <property type="entry name" value="LRR"/>
    <property type="match status" value="4"/>
</dbReference>
<name>A0ABR2VHF8_9PEZI</name>
<feature type="region of interest" description="Disordered" evidence="3">
    <location>
        <begin position="808"/>
        <end position="863"/>
    </location>
</feature>
<feature type="compositionally biased region" description="Low complexity" evidence="3">
    <location>
        <begin position="102"/>
        <end position="111"/>
    </location>
</feature>
<gene>
    <name evidence="4" type="ORF">SUNI508_02811</name>
</gene>
<sequence>MSHAWLDSLSEDWVSQPRSDNSQAQLPVFSDSPSESRQSNVRQPVSGRTRSIQLPKAPQPPTTNDALGERSSSDINIQASQRVSSKSSDGSQASQRGRHLSRSFSASASGSVLHDTIQHKSFSASPAKSKGSIPEWRRRLLHGEGSYAEPMNLFSSAGTGLENMFRPPPPPPPDALSEQLHDEGHTTHDMTLPSSPPPYARSRQQHMPDRTFEESSLEFSEIRPHPQGERPMDRRNNGIHEDSHGPDTSTVEHSAHAQDMATQDQKEASFTSITAKQRFDASRKTSGKSDVRNEDFSPIFLTLHNNEDGRVSFAPTQLSADSLRERLDKLRQNQFVKSSVGHPRGRESTSTRDDLDTTQDYARQGGFLNLKRGGFSVEGSFRYRPLSPPLHTDTSEMLPESSLQASTPKQFPGTVRTTAPTEQTEQTDHSASLSPELLRVPNPSPVKRSQHSQSTTGSPLKLFGPYDTFTNQTLMRRISQFEDPMSESPSRSLDNSVEELEPAMPFRPDDSRGTPAASDFPRKQQVSHGHHEVFGAVNRFGAGQLDDYVFSEEISLNPSDQSELVDKENIVPGRTSTSQSRAVVFDLAHDSSFSESEALRLRRRRTRSSTNGSSSKHSVVGPRSRPTSSSNGGVIGRYMLGTPKRDGSEGKRPRTSPSKDPTPKRRRTLHRSDIGYGLEERPAAIEAVQSIHYQMQSGIGRKRKETRQGELLPPADPAIMVHRQAIRPRTPTPSQRSSVQREREALTEIHCSADGVPMAFSAEGSEVLTRDFAVDESRKTSMKTQDFCVEAERIMAMIRNKVRPHALNGLSSVEESEAEVSNRHKSETPHEPSEDSYEESFEEPFVRPPSREGRPVLRLPTRQEDPEVVDRLKKYEEVSEMGDLISYSMRSMGLAKEAIQEVNKINQSVQASIRSSETRHGIPEVGDIISDLSNVRLSRNPDASMDDGYGPLPSHGSQSSNGSTGLSIPTASSRGSDSRRLIGPDAVSQLIGDHVGNMLLDKENKVWMKVKTPKPEVRDFSIVPSEDSEDDPFASIPDLSVDIHKEKQHLALKTAPLEDLEEYLKEDFPHPPSSGKKSHATDKSLDIESILSHTKETFENIKRTVAETVGRAEEEIEHEITLHEDRVQKSSPSRRRNLTITFSSPIASIIHDILPRPSEGDTTLEEASVIETSIGETTTDSLRRGRGANPDASTGTKSAQSRSRSRSKSLGRNLSVKGRAFVPRPVSRIDEQDEDTAIDFSVLEQRQLSVRGESSVVVQDDHEHGQNSVSFVITTPAPMRHISQTSATPVLRDHVGTLSLSPLSEFTMNHGDRSNALEVSYVVEDNYLVTGDGSRRVMSQAIRNLVEKITEVEPFEPDWDAMQVLDIKGKQLKSLHKLDEFCGGVITLDASNNFIDHLDGVPESVRNLKMTHNHLSELTAWGHLMNLQYVDISNNQINSLHAFKELVHLRSLRADNNQITSLDGIKFHDALQSLRVRNNLMEEVDLDGTTLNRLTELDLQGNQISLIANIEQLPSLSTLNLDDNRLDSIATSSGDIMSSLKYLRLSNNSVTSLNLALFPSLRLLHADRNRLVSLKGFSRARRLDSLSLREQKGDVPLDLSFLKAAYEVRKLFLSGNLLTTFEPKVDFLNLQYLELANCGLQSLEENFGQLMPNLRTLNVNFNAVEDLSALRYIPRLKKLLAAGNRLSDTGALANLLAEFPHLSKLDLRDNPATLGFYPPVQTLVSVEPDSDFDPFVLPDASKDRDDGFAGRLDMGTKQRRRFYEIVVAQRCGRLKVLDGLPMDRQRIKRKDSVRQALLERGAIAEVAKEAAEDKKADVSGVRE</sequence>
<feature type="region of interest" description="Disordered" evidence="3">
    <location>
        <begin position="386"/>
        <end position="464"/>
    </location>
</feature>
<dbReference type="Proteomes" id="UP001408356">
    <property type="component" value="Unassembled WGS sequence"/>
</dbReference>
<feature type="compositionally biased region" description="Low complexity" evidence="3">
    <location>
        <begin position="84"/>
        <end position="94"/>
    </location>
</feature>
<evidence type="ECO:0000256" key="2">
    <source>
        <dbReference type="ARBA" id="ARBA00022737"/>
    </source>
</evidence>
<feature type="compositionally biased region" description="Polar residues" evidence="3">
    <location>
        <begin position="401"/>
        <end position="433"/>
    </location>
</feature>
<feature type="compositionally biased region" description="Basic and acidic residues" evidence="3">
    <location>
        <begin position="179"/>
        <end position="188"/>
    </location>
</feature>
<feature type="region of interest" description="Disordered" evidence="3">
    <location>
        <begin position="334"/>
        <end position="360"/>
    </location>
</feature>
<feature type="region of interest" description="Disordered" evidence="3">
    <location>
        <begin position="559"/>
        <end position="579"/>
    </location>
</feature>
<feature type="compositionally biased region" description="Polar residues" evidence="3">
    <location>
        <begin position="73"/>
        <end position="83"/>
    </location>
</feature>
<dbReference type="EMBL" id="JARVKF010000002">
    <property type="protein sequence ID" value="KAK9426370.1"/>
    <property type="molecule type" value="Genomic_DNA"/>
</dbReference>
<feature type="compositionally biased region" description="Basic and acidic residues" evidence="3">
    <location>
        <begin position="344"/>
        <end position="355"/>
    </location>
</feature>
<feature type="compositionally biased region" description="Basic and acidic residues" evidence="3">
    <location>
        <begin position="849"/>
        <end position="863"/>
    </location>
</feature>
<dbReference type="SUPFAM" id="SSF52058">
    <property type="entry name" value="L domain-like"/>
    <property type="match status" value="1"/>
</dbReference>
<feature type="compositionally biased region" description="Basic and acidic residues" evidence="3">
    <location>
        <begin position="643"/>
        <end position="652"/>
    </location>
</feature>
<keyword evidence="5" id="KW-1185">Reference proteome</keyword>
<dbReference type="InterPro" id="IPR032675">
    <property type="entry name" value="LRR_dom_sf"/>
</dbReference>
<dbReference type="SMART" id="SM00369">
    <property type="entry name" value="LRR_TYP"/>
    <property type="match status" value="7"/>
</dbReference>
<keyword evidence="2" id="KW-0677">Repeat</keyword>
<feature type="compositionally biased region" description="Basic and acidic residues" evidence="3">
    <location>
        <begin position="277"/>
        <end position="292"/>
    </location>
</feature>